<feature type="region of interest" description="Disordered" evidence="1">
    <location>
        <begin position="72"/>
        <end position="102"/>
    </location>
</feature>
<dbReference type="InterPro" id="IPR024344">
    <property type="entry name" value="MDMPI_metal-binding"/>
</dbReference>
<organism evidence="3 4">
    <name type="scientific">Nocardioides mesophilus</name>
    <dbReference type="NCBI Taxonomy" id="433659"/>
    <lineage>
        <taxon>Bacteria</taxon>
        <taxon>Bacillati</taxon>
        <taxon>Actinomycetota</taxon>
        <taxon>Actinomycetes</taxon>
        <taxon>Propionibacteriales</taxon>
        <taxon>Nocardioidaceae</taxon>
        <taxon>Nocardioides</taxon>
    </lineage>
</organism>
<dbReference type="AlphaFoldDB" id="A0A7G9RFJ9"/>
<evidence type="ECO:0000313" key="4">
    <source>
        <dbReference type="Proteomes" id="UP000515947"/>
    </source>
</evidence>
<keyword evidence="4" id="KW-1185">Reference proteome</keyword>
<dbReference type="GO" id="GO:0046872">
    <property type="term" value="F:metal ion binding"/>
    <property type="evidence" value="ECO:0007669"/>
    <property type="project" value="InterPro"/>
</dbReference>
<dbReference type="InterPro" id="IPR034660">
    <property type="entry name" value="DinB/YfiT-like"/>
</dbReference>
<accession>A0A7G9RFJ9</accession>
<name>A0A7G9RFJ9_9ACTN</name>
<dbReference type="Pfam" id="PF11716">
    <property type="entry name" value="MDMPI_N"/>
    <property type="match status" value="1"/>
</dbReference>
<feature type="compositionally biased region" description="Gly residues" evidence="1">
    <location>
        <begin position="82"/>
        <end position="102"/>
    </location>
</feature>
<dbReference type="GO" id="GO:0016853">
    <property type="term" value="F:isomerase activity"/>
    <property type="evidence" value="ECO:0007669"/>
    <property type="project" value="UniProtKB-KW"/>
</dbReference>
<evidence type="ECO:0000256" key="1">
    <source>
        <dbReference type="SAM" id="MobiDB-lite"/>
    </source>
</evidence>
<evidence type="ECO:0000313" key="3">
    <source>
        <dbReference type="EMBL" id="QNN54374.1"/>
    </source>
</evidence>
<dbReference type="Proteomes" id="UP000515947">
    <property type="component" value="Chromosome"/>
</dbReference>
<sequence>MSLAPREELLTGAPALLERAVGYTRGCLALVGGVPPHAATPCASWDLAALLRHMDDSLAAFTEAAELGYVHLGQPSPSPADAGGGSTGGTAGGTAHGTAGGPVHGTASGTAASVAALKGRACALLAAWAAGAAPAVLVGSAPIRSDLLAAAGSLEIAVHGWDVSVACGAPRPIPDPLARALIEVADLLLDGRTGEGRFAPALDVPPGADASTRLLARVGRAAAGPRT</sequence>
<dbReference type="EMBL" id="CP060713">
    <property type="protein sequence ID" value="QNN54374.1"/>
    <property type="molecule type" value="Genomic_DNA"/>
</dbReference>
<dbReference type="RefSeq" id="WP_187580214.1">
    <property type="nucleotide sequence ID" value="NZ_CP060713.1"/>
</dbReference>
<reference evidence="3 4" key="1">
    <citation type="submission" date="2020-08" db="EMBL/GenBank/DDBJ databases">
        <title>Genome sequence of Nocardioides mesophilus KACC 16243T.</title>
        <authorList>
            <person name="Hyun D.-W."/>
            <person name="Bae J.-W."/>
        </authorList>
    </citation>
    <scope>NUCLEOTIDE SEQUENCE [LARGE SCALE GENOMIC DNA]</scope>
    <source>
        <strain evidence="3 4">KACC 16243</strain>
    </source>
</reference>
<dbReference type="KEGG" id="nmes:H9L09_08620"/>
<keyword evidence="3" id="KW-0670">Pyruvate</keyword>
<feature type="domain" description="Mycothiol-dependent maleylpyruvate isomerase metal-binding" evidence="2">
    <location>
        <begin position="23"/>
        <end position="163"/>
    </location>
</feature>
<protein>
    <submittedName>
        <fullName evidence="3">Maleylpyruvate isomerase N-terminal domain-containing protein</fullName>
    </submittedName>
</protein>
<evidence type="ECO:0000259" key="2">
    <source>
        <dbReference type="Pfam" id="PF11716"/>
    </source>
</evidence>
<proteinExistence type="predicted"/>
<dbReference type="SUPFAM" id="SSF109854">
    <property type="entry name" value="DinB/YfiT-like putative metalloenzymes"/>
    <property type="match status" value="1"/>
</dbReference>
<keyword evidence="3" id="KW-0413">Isomerase</keyword>
<gene>
    <name evidence="3" type="ORF">H9L09_08620</name>
</gene>